<keyword evidence="3" id="KW-1185">Reference proteome</keyword>
<organism evidence="2 3">
    <name type="scientific">Aeromicrobium piscarium</name>
    <dbReference type="NCBI Taxonomy" id="2590901"/>
    <lineage>
        <taxon>Bacteria</taxon>
        <taxon>Bacillati</taxon>
        <taxon>Actinomycetota</taxon>
        <taxon>Actinomycetes</taxon>
        <taxon>Propionibacteriales</taxon>
        <taxon>Nocardioidaceae</taxon>
        <taxon>Aeromicrobium</taxon>
    </lineage>
</organism>
<comment type="subcellular location">
    <subcellularLocation>
        <location evidence="1">Cell membrane</location>
        <topology evidence="1">Peripheral membrane protein</topology>
        <orientation evidence="1">Cytoplasmic side</orientation>
    </subcellularLocation>
</comment>
<dbReference type="InterPro" id="IPR002696">
    <property type="entry name" value="Membr_insert_effic_factor_YidD"/>
</dbReference>
<gene>
    <name evidence="2" type="primary">yidD</name>
    <name evidence="2" type="ORF">FNM00_16500</name>
</gene>
<dbReference type="SMART" id="SM01234">
    <property type="entry name" value="Haemolytic"/>
    <property type="match status" value="1"/>
</dbReference>
<evidence type="ECO:0000313" key="3">
    <source>
        <dbReference type="Proteomes" id="UP000316988"/>
    </source>
</evidence>
<comment type="caution">
    <text evidence="2">The sequence shown here is derived from an EMBL/GenBank/DDBJ whole genome shotgun (WGS) entry which is preliminary data.</text>
</comment>
<evidence type="ECO:0000313" key="2">
    <source>
        <dbReference type="EMBL" id="TSD55679.1"/>
    </source>
</evidence>
<proteinExistence type="inferred from homology"/>
<dbReference type="PANTHER" id="PTHR33383:SF1">
    <property type="entry name" value="MEMBRANE PROTEIN INSERTION EFFICIENCY FACTOR-RELATED"/>
    <property type="match status" value="1"/>
</dbReference>
<dbReference type="HAMAP" id="MF_00386">
    <property type="entry name" value="UPF0161_YidD"/>
    <property type="match status" value="1"/>
</dbReference>
<keyword evidence="1" id="KW-0472">Membrane</keyword>
<dbReference type="Pfam" id="PF01809">
    <property type="entry name" value="YidD"/>
    <property type="match status" value="1"/>
</dbReference>
<dbReference type="OrthoDB" id="9801753at2"/>
<evidence type="ECO:0000256" key="1">
    <source>
        <dbReference type="HAMAP-Rule" id="MF_00386"/>
    </source>
</evidence>
<dbReference type="NCBIfam" id="TIGR00278">
    <property type="entry name" value="membrane protein insertion efficiency factor YidD"/>
    <property type="match status" value="1"/>
</dbReference>
<reference evidence="2 3" key="1">
    <citation type="submission" date="2019-07" db="EMBL/GenBank/DDBJ databases">
        <authorList>
            <person name="Zhao L.H."/>
        </authorList>
    </citation>
    <scope>NUCLEOTIDE SEQUENCE [LARGE SCALE GENOMIC DNA]</scope>
    <source>
        <strain evidence="2 3">Co35</strain>
    </source>
</reference>
<comment type="similarity">
    <text evidence="1">Belongs to the UPF0161 family.</text>
</comment>
<name>A0A554RNJ8_9ACTN</name>
<sequence>MKWLLVVLLRGYRAVISPLYGQTCRFYPSCSAYALEAVERHGALRGSWLAVRRLVRCHPWTPGGVDLVPPSTARSATSAQGEACSTS</sequence>
<dbReference type="Proteomes" id="UP000316988">
    <property type="component" value="Unassembled WGS sequence"/>
</dbReference>
<dbReference type="EMBL" id="VLNT01000021">
    <property type="protein sequence ID" value="TSD55679.1"/>
    <property type="molecule type" value="Genomic_DNA"/>
</dbReference>
<keyword evidence="1" id="KW-1003">Cell membrane</keyword>
<comment type="function">
    <text evidence="1">Could be involved in insertion of integral membrane proteins into the membrane.</text>
</comment>
<protein>
    <recommendedName>
        <fullName evidence="1">Putative membrane protein insertion efficiency factor</fullName>
    </recommendedName>
</protein>
<accession>A0A554RNJ8</accession>
<dbReference type="RefSeq" id="WP_143914639.1">
    <property type="nucleotide sequence ID" value="NZ_VLNT01000021.1"/>
</dbReference>
<dbReference type="AlphaFoldDB" id="A0A554RNJ8"/>
<dbReference type="PANTHER" id="PTHR33383">
    <property type="entry name" value="MEMBRANE PROTEIN INSERTION EFFICIENCY FACTOR-RELATED"/>
    <property type="match status" value="1"/>
</dbReference>
<dbReference type="GO" id="GO:0005886">
    <property type="term" value="C:plasma membrane"/>
    <property type="evidence" value="ECO:0007669"/>
    <property type="project" value="UniProtKB-SubCell"/>
</dbReference>